<dbReference type="OrthoDB" id="205623at2759"/>
<evidence type="ECO:0000313" key="5">
    <source>
        <dbReference type="Proteomes" id="UP000502823"/>
    </source>
</evidence>
<dbReference type="PANTHER" id="PTHR11783">
    <property type="entry name" value="SULFOTRANSFERASE SULT"/>
    <property type="match status" value="1"/>
</dbReference>
<feature type="domain" description="Sulfotransferase" evidence="3">
    <location>
        <begin position="17"/>
        <end position="271"/>
    </location>
</feature>
<dbReference type="Pfam" id="PF00685">
    <property type="entry name" value="Sulfotransfer_1"/>
    <property type="match status" value="1"/>
</dbReference>
<dbReference type="InParanoid" id="A0A6L2PTV5"/>
<keyword evidence="2" id="KW-0808">Transferase</keyword>
<dbReference type="Gene3D" id="3.40.50.300">
    <property type="entry name" value="P-loop containing nucleotide triphosphate hydrolases"/>
    <property type="match status" value="1"/>
</dbReference>
<sequence>MKLLTTSLSLSLRKYRTYLSSGSTWLQEMVWCIGNDLDFERAKTLQQFRTPLLELTALMDNDKGDWMNELGSSVELVEGMQSPRFIKSHLIWELLPAALDTVKPKVVYIARNPKDMCVSYYYYCTLVHNMKGSFEDFCELFLKGRVPLGPIWNHILGFWRRRHEPNILFLKYEDLKKDLEGVIRKTATFLGKTLTEPDVRKLSEHLSFKNMKKNPSVNLEPIMAKKNGPDFLQTTELSFLRKGEVGDWKNHMTPDMASQFDAWTEKNIRGTALTFD</sequence>
<dbReference type="Proteomes" id="UP000502823">
    <property type="component" value="Unassembled WGS sequence"/>
</dbReference>
<name>A0A6L2PTV5_COPFO</name>
<evidence type="ECO:0000256" key="2">
    <source>
        <dbReference type="ARBA" id="ARBA00022679"/>
    </source>
</evidence>
<dbReference type="EMBL" id="BLKM01006038">
    <property type="protein sequence ID" value="GFG36053.1"/>
    <property type="molecule type" value="Genomic_DNA"/>
</dbReference>
<organism evidence="4 5">
    <name type="scientific">Coptotermes formosanus</name>
    <name type="common">Formosan subterranean termite</name>
    <dbReference type="NCBI Taxonomy" id="36987"/>
    <lineage>
        <taxon>Eukaryota</taxon>
        <taxon>Metazoa</taxon>
        <taxon>Ecdysozoa</taxon>
        <taxon>Arthropoda</taxon>
        <taxon>Hexapoda</taxon>
        <taxon>Insecta</taxon>
        <taxon>Pterygota</taxon>
        <taxon>Neoptera</taxon>
        <taxon>Polyneoptera</taxon>
        <taxon>Dictyoptera</taxon>
        <taxon>Blattodea</taxon>
        <taxon>Blattoidea</taxon>
        <taxon>Termitoidae</taxon>
        <taxon>Rhinotermitidae</taxon>
        <taxon>Coptotermes</taxon>
    </lineage>
</organism>
<dbReference type="InterPro" id="IPR027417">
    <property type="entry name" value="P-loop_NTPase"/>
</dbReference>
<dbReference type="SUPFAM" id="SSF52540">
    <property type="entry name" value="P-loop containing nucleoside triphosphate hydrolases"/>
    <property type="match status" value="1"/>
</dbReference>
<dbReference type="FunCoup" id="A0A6L2PTV5">
    <property type="interactions" value="12"/>
</dbReference>
<gene>
    <name evidence="4" type="ORF">Cfor_01721</name>
</gene>
<proteinExistence type="inferred from homology"/>
<dbReference type="AlphaFoldDB" id="A0A6L2PTV5"/>
<comment type="similarity">
    <text evidence="1">Belongs to the sulfotransferase 1 family.</text>
</comment>
<keyword evidence="5" id="KW-1185">Reference proteome</keyword>
<reference evidence="5" key="1">
    <citation type="submission" date="2020-01" db="EMBL/GenBank/DDBJ databases">
        <title>Draft genome sequence of the Termite Coptotermes fromosanus.</title>
        <authorList>
            <person name="Itakura S."/>
            <person name="Yosikawa Y."/>
            <person name="Umezawa K."/>
        </authorList>
    </citation>
    <scope>NUCLEOTIDE SEQUENCE [LARGE SCALE GENOMIC DNA]</scope>
</reference>
<dbReference type="InterPro" id="IPR000863">
    <property type="entry name" value="Sulfotransferase_dom"/>
</dbReference>
<comment type="caution">
    <text evidence="4">The sequence shown here is derived from an EMBL/GenBank/DDBJ whole genome shotgun (WGS) entry which is preliminary data.</text>
</comment>
<evidence type="ECO:0000313" key="4">
    <source>
        <dbReference type="EMBL" id="GFG36053.1"/>
    </source>
</evidence>
<dbReference type="GO" id="GO:0008146">
    <property type="term" value="F:sulfotransferase activity"/>
    <property type="evidence" value="ECO:0007669"/>
    <property type="project" value="InterPro"/>
</dbReference>
<evidence type="ECO:0000259" key="3">
    <source>
        <dbReference type="Pfam" id="PF00685"/>
    </source>
</evidence>
<accession>A0A6L2PTV5</accession>
<evidence type="ECO:0000256" key="1">
    <source>
        <dbReference type="ARBA" id="ARBA00005771"/>
    </source>
</evidence>
<protein>
    <recommendedName>
        <fullName evidence="3">Sulfotransferase domain-containing protein</fullName>
    </recommendedName>
</protein>